<feature type="domain" description="EamA" evidence="2">
    <location>
        <begin position="16"/>
        <end position="148"/>
    </location>
</feature>
<feature type="transmembrane region" description="Helical" evidence="1">
    <location>
        <begin position="77"/>
        <end position="97"/>
    </location>
</feature>
<dbReference type="SUPFAM" id="SSF103481">
    <property type="entry name" value="Multidrug resistance efflux transporter EmrE"/>
    <property type="match status" value="2"/>
</dbReference>
<dbReference type="InterPro" id="IPR000620">
    <property type="entry name" value="EamA_dom"/>
</dbReference>
<protein>
    <submittedName>
        <fullName evidence="3">DMT family transporter</fullName>
    </submittedName>
</protein>
<feature type="transmembrane region" description="Helical" evidence="1">
    <location>
        <begin position="252"/>
        <end position="272"/>
    </location>
</feature>
<gene>
    <name evidence="3" type="ORF">GCM10023165_07730</name>
</gene>
<keyword evidence="1" id="KW-0472">Membrane</keyword>
<evidence type="ECO:0000259" key="2">
    <source>
        <dbReference type="Pfam" id="PF00892"/>
    </source>
</evidence>
<dbReference type="RefSeq" id="WP_345536014.1">
    <property type="nucleotide sequence ID" value="NZ_BAABGJ010000008.1"/>
</dbReference>
<keyword evidence="4" id="KW-1185">Reference proteome</keyword>
<evidence type="ECO:0000256" key="1">
    <source>
        <dbReference type="SAM" id="Phobius"/>
    </source>
</evidence>
<comment type="caution">
    <text evidence="3">The sequence shown here is derived from an EMBL/GenBank/DDBJ whole genome shotgun (WGS) entry which is preliminary data.</text>
</comment>
<reference evidence="4" key="1">
    <citation type="journal article" date="2019" name="Int. J. Syst. Evol. Microbiol.">
        <title>The Global Catalogue of Microorganisms (GCM) 10K type strain sequencing project: providing services to taxonomists for standard genome sequencing and annotation.</title>
        <authorList>
            <consortium name="The Broad Institute Genomics Platform"/>
            <consortium name="The Broad Institute Genome Sequencing Center for Infectious Disease"/>
            <person name="Wu L."/>
            <person name="Ma J."/>
        </authorList>
    </citation>
    <scope>NUCLEOTIDE SEQUENCE [LARGE SCALE GENOMIC DNA]</scope>
    <source>
        <strain evidence="4">JCM 17804</strain>
    </source>
</reference>
<keyword evidence="1" id="KW-0812">Transmembrane</keyword>
<name>A0ABP8H231_9BURK</name>
<dbReference type="PROSITE" id="PS51257">
    <property type="entry name" value="PROKAR_LIPOPROTEIN"/>
    <property type="match status" value="1"/>
</dbReference>
<evidence type="ECO:0000313" key="3">
    <source>
        <dbReference type="EMBL" id="GAA4332903.1"/>
    </source>
</evidence>
<evidence type="ECO:0000313" key="4">
    <source>
        <dbReference type="Proteomes" id="UP001500975"/>
    </source>
</evidence>
<dbReference type="PANTHER" id="PTHR22911:SF103">
    <property type="entry name" value="BLR2811 PROTEIN"/>
    <property type="match status" value="1"/>
</dbReference>
<feature type="transmembrane region" description="Helical" evidence="1">
    <location>
        <begin position="278"/>
        <end position="297"/>
    </location>
</feature>
<proteinExistence type="predicted"/>
<accession>A0ABP8H231</accession>
<dbReference type="Gene3D" id="1.10.3730.20">
    <property type="match status" value="2"/>
</dbReference>
<dbReference type="EMBL" id="BAABGJ010000008">
    <property type="protein sequence ID" value="GAA4332903.1"/>
    <property type="molecule type" value="Genomic_DNA"/>
</dbReference>
<feature type="transmembrane region" description="Helical" evidence="1">
    <location>
        <begin position="132"/>
        <end position="149"/>
    </location>
</feature>
<dbReference type="Pfam" id="PF00892">
    <property type="entry name" value="EamA"/>
    <property type="match status" value="2"/>
</dbReference>
<feature type="transmembrane region" description="Helical" evidence="1">
    <location>
        <begin position="155"/>
        <end position="176"/>
    </location>
</feature>
<dbReference type="Proteomes" id="UP001500975">
    <property type="component" value="Unassembled WGS sequence"/>
</dbReference>
<sequence>MTPTERATPKPPNLSAGIALVLLTACMFAGSDATIKYLGGSIPVLVLLWVRYMFQTASLAAWHCVRGGTLRIRSRAPALQCIRGILLLCNSTAAFYGVQHIPLAEFTALMLLAPVATTVLSALVLKEHVSPARWAMVGFGVAGMLAVVRPVGAGALGWGALLPISSALCYAAFQLVTRRIATADDLVVTNFLSALLVTSVLGVALWALPLDIAPALGRASGAQWALLFLMGSFATSGHVCMAAAVRTAPLSVLMPFAYAQIAFATAIGWLLFGHAPDAWAIVGTGLIGLGGIGTVWLNGRAAGSRA</sequence>
<feature type="transmembrane region" description="Helical" evidence="1">
    <location>
        <begin position="12"/>
        <end position="30"/>
    </location>
</feature>
<feature type="transmembrane region" description="Helical" evidence="1">
    <location>
        <begin position="103"/>
        <end position="125"/>
    </location>
</feature>
<feature type="transmembrane region" description="Helical" evidence="1">
    <location>
        <begin position="188"/>
        <end position="209"/>
    </location>
</feature>
<feature type="domain" description="EamA" evidence="2">
    <location>
        <begin position="158"/>
        <end position="292"/>
    </location>
</feature>
<organism evidence="3 4">
    <name type="scientific">Variovorax defluvii</name>
    <dbReference type="NCBI Taxonomy" id="913761"/>
    <lineage>
        <taxon>Bacteria</taxon>
        <taxon>Pseudomonadati</taxon>
        <taxon>Pseudomonadota</taxon>
        <taxon>Betaproteobacteria</taxon>
        <taxon>Burkholderiales</taxon>
        <taxon>Comamonadaceae</taxon>
        <taxon>Variovorax</taxon>
    </lineage>
</organism>
<feature type="transmembrane region" description="Helical" evidence="1">
    <location>
        <begin position="42"/>
        <end position="65"/>
    </location>
</feature>
<keyword evidence="1" id="KW-1133">Transmembrane helix</keyword>
<dbReference type="InterPro" id="IPR037185">
    <property type="entry name" value="EmrE-like"/>
</dbReference>
<dbReference type="PANTHER" id="PTHR22911">
    <property type="entry name" value="ACYL-MALONYL CONDENSING ENZYME-RELATED"/>
    <property type="match status" value="1"/>
</dbReference>
<feature type="transmembrane region" description="Helical" evidence="1">
    <location>
        <begin position="221"/>
        <end position="245"/>
    </location>
</feature>